<protein>
    <submittedName>
        <fullName evidence="1">Uncharacterized protein</fullName>
    </submittedName>
</protein>
<name>A0ACB8A8Y1_9AGAM</name>
<feature type="non-terminal residue" evidence="1">
    <location>
        <position position="71"/>
    </location>
</feature>
<evidence type="ECO:0000313" key="1">
    <source>
        <dbReference type="EMBL" id="KAH7909936.1"/>
    </source>
</evidence>
<evidence type="ECO:0000313" key="2">
    <source>
        <dbReference type="Proteomes" id="UP000790377"/>
    </source>
</evidence>
<dbReference type="EMBL" id="MU267734">
    <property type="protein sequence ID" value="KAH7909936.1"/>
    <property type="molecule type" value="Genomic_DNA"/>
</dbReference>
<keyword evidence="2" id="KW-1185">Reference proteome</keyword>
<sequence length="71" mass="7944">MRKRLSDIRVMLTGGVSTPHISNLHVCIITILYLTSNLELLYHHGPYFLGLMVVITHSRCVGGGILHGYRV</sequence>
<dbReference type="Proteomes" id="UP000790377">
    <property type="component" value="Unassembled WGS sequence"/>
</dbReference>
<accession>A0ACB8A8Y1</accession>
<organism evidence="1 2">
    <name type="scientific">Hygrophoropsis aurantiaca</name>
    <dbReference type="NCBI Taxonomy" id="72124"/>
    <lineage>
        <taxon>Eukaryota</taxon>
        <taxon>Fungi</taxon>
        <taxon>Dikarya</taxon>
        <taxon>Basidiomycota</taxon>
        <taxon>Agaricomycotina</taxon>
        <taxon>Agaricomycetes</taxon>
        <taxon>Agaricomycetidae</taxon>
        <taxon>Boletales</taxon>
        <taxon>Coniophorineae</taxon>
        <taxon>Hygrophoropsidaceae</taxon>
        <taxon>Hygrophoropsis</taxon>
    </lineage>
</organism>
<gene>
    <name evidence="1" type="ORF">BJ138DRAFT_1154049</name>
</gene>
<proteinExistence type="predicted"/>
<comment type="caution">
    <text evidence="1">The sequence shown here is derived from an EMBL/GenBank/DDBJ whole genome shotgun (WGS) entry which is preliminary data.</text>
</comment>
<reference evidence="1" key="1">
    <citation type="journal article" date="2021" name="New Phytol.">
        <title>Evolutionary innovations through gain and loss of genes in the ectomycorrhizal Boletales.</title>
        <authorList>
            <person name="Wu G."/>
            <person name="Miyauchi S."/>
            <person name="Morin E."/>
            <person name="Kuo A."/>
            <person name="Drula E."/>
            <person name="Varga T."/>
            <person name="Kohler A."/>
            <person name="Feng B."/>
            <person name="Cao Y."/>
            <person name="Lipzen A."/>
            <person name="Daum C."/>
            <person name="Hundley H."/>
            <person name="Pangilinan J."/>
            <person name="Johnson J."/>
            <person name="Barry K."/>
            <person name="LaButti K."/>
            <person name="Ng V."/>
            <person name="Ahrendt S."/>
            <person name="Min B."/>
            <person name="Choi I.G."/>
            <person name="Park H."/>
            <person name="Plett J.M."/>
            <person name="Magnuson J."/>
            <person name="Spatafora J.W."/>
            <person name="Nagy L.G."/>
            <person name="Henrissat B."/>
            <person name="Grigoriev I.V."/>
            <person name="Yang Z.L."/>
            <person name="Xu J."/>
            <person name="Martin F.M."/>
        </authorList>
    </citation>
    <scope>NUCLEOTIDE SEQUENCE</scope>
    <source>
        <strain evidence="1">ATCC 28755</strain>
    </source>
</reference>